<feature type="domain" description="C2H2-type" evidence="1">
    <location>
        <begin position="88"/>
        <end position="111"/>
    </location>
</feature>
<dbReference type="GO" id="GO:0000981">
    <property type="term" value="F:DNA-binding transcription factor activity, RNA polymerase II-specific"/>
    <property type="evidence" value="ECO:0007669"/>
    <property type="project" value="TreeGrafter"/>
</dbReference>
<dbReference type="InterPro" id="IPR022698">
    <property type="entry name" value="OrsD"/>
</dbReference>
<dbReference type="GeneID" id="55994299"/>
<name>A0A7H8R0U0_TALRU</name>
<dbReference type="RefSeq" id="XP_035345843.1">
    <property type="nucleotide sequence ID" value="XM_035489950.1"/>
</dbReference>
<protein>
    <recommendedName>
        <fullName evidence="1">C2H2-type domain-containing protein</fullName>
    </recommendedName>
</protein>
<organism evidence="2 3">
    <name type="scientific">Talaromyces rugulosus</name>
    <name type="common">Penicillium rugulosum</name>
    <dbReference type="NCBI Taxonomy" id="121627"/>
    <lineage>
        <taxon>Eukaryota</taxon>
        <taxon>Fungi</taxon>
        <taxon>Dikarya</taxon>
        <taxon>Ascomycota</taxon>
        <taxon>Pezizomycotina</taxon>
        <taxon>Eurotiomycetes</taxon>
        <taxon>Eurotiomycetidae</taxon>
        <taxon>Eurotiales</taxon>
        <taxon>Trichocomaceae</taxon>
        <taxon>Talaromyces</taxon>
        <taxon>Talaromyces sect. Islandici</taxon>
    </lineage>
</organism>
<evidence type="ECO:0000259" key="1">
    <source>
        <dbReference type="PROSITE" id="PS00028"/>
    </source>
</evidence>
<evidence type="ECO:0000313" key="2">
    <source>
        <dbReference type="EMBL" id="QKX59666.1"/>
    </source>
</evidence>
<dbReference type="EMBL" id="CP055901">
    <property type="protein sequence ID" value="QKX59666.1"/>
    <property type="molecule type" value="Genomic_DNA"/>
</dbReference>
<dbReference type="Proteomes" id="UP000509510">
    <property type="component" value="Chromosome IV"/>
</dbReference>
<dbReference type="KEGG" id="trg:TRUGW13939_06806"/>
<reference evidence="3" key="1">
    <citation type="submission" date="2020-06" db="EMBL/GenBank/DDBJ databases">
        <title>A chromosome-scale genome assembly of Talaromyces rugulosus W13939.</title>
        <authorList>
            <person name="Wang B."/>
            <person name="Guo L."/>
            <person name="Ye K."/>
            <person name="Wang L."/>
        </authorList>
    </citation>
    <scope>NUCLEOTIDE SEQUENCE [LARGE SCALE GENOMIC DNA]</scope>
    <source>
        <strain evidence="3">W13939</strain>
    </source>
</reference>
<proteinExistence type="predicted"/>
<dbReference type="OrthoDB" id="416217at2759"/>
<evidence type="ECO:0000313" key="3">
    <source>
        <dbReference type="Proteomes" id="UP000509510"/>
    </source>
</evidence>
<gene>
    <name evidence="2" type="ORF">TRUGW13939_06806</name>
</gene>
<dbReference type="SMART" id="SM00355">
    <property type="entry name" value="ZnF_C2H2"/>
    <property type="match status" value="2"/>
</dbReference>
<accession>A0A7H8R0U0</accession>
<dbReference type="Pfam" id="PF12013">
    <property type="entry name" value="OrsD"/>
    <property type="match status" value="1"/>
</dbReference>
<keyword evidence="3" id="KW-1185">Reference proteome</keyword>
<dbReference type="PROSITE" id="PS00028">
    <property type="entry name" value="ZINC_FINGER_C2H2_1"/>
    <property type="match status" value="1"/>
</dbReference>
<dbReference type="PANTHER" id="PTHR47657:SF3">
    <property type="entry name" value="ORSELLINIC ACID_F9775 BIOSYNTHESIS CLUSTER PROTEIN D-RELATED"/>
    <property type="match status" value="1"/>
</dbReference>
<dbReference type="InterPro" id="IPR052400">
    <property type="entry name" value="Zn2-C6_fungal_TF"/>
</dbReference>
<dbReference type="InterPro" id="IPR013087">
    <property type="entry name" value="Znf_C2H2_type"/>
</dbReference>
<dbReference type="AlphaFoldDB" id="A0A7H8R0U0"/>
<sequence length="527" mass="58727">MQPLRLGPHDLLEYDARYGVLICRECQYAIQKSALPSHLLRHKIYRGERQRLLSSIAQLDVLESENVTLPAPTSPPIDLLPIISGYRCMIAGCENLCASSKRMKRHQSEAHELPNSPSYARPAKLQTFFRGTKLRYFEVACSMAVNSPKKPLMATFENDQTHDKRAHRQLPPYVNTAATLSLSPSTGSTPNGLDLEALAYLHHFVTRTSSTLPVAENSELSGSYWQTNIVIQALEHQWLTCGLLAISAGHSIVLSVEAPTKEVHRKRYIQFLAEFSAGREHMIRIKEANMEKETVEIAMKLGFILQCVQGVLAGPESVLSKKSFCESAATFDMEYFMQTVPKFLVSHPGVHPSEARSEHKATQNDPFPQATTIFKTGVSRSPDNISMFSICDDQPSVINHLRTLPSRMAEVFGKPENVQDALATLSAIAVLVECCETSFASNTVETAWRCMARWLIKVPDHFNHMVSQNSPVSLVVVAYWSAFLVKRVEDSGCWFLMGSAKTILLQVVEHLSTHGYATKSLVESLLP</sequence>
<dbReference type="PANTHER" id="PTHR47657">
    <property type="entry name" value="STEROL REGULATORY ELEMENT-BINDING PROTEIN ECM22"/>
    <property type="match status" value="1"/>
</dbReference>